<evidence type="ECO:0000313" key="3">
    <source>
        <dbReference type="Proteomes" id="UP001447842"/>
    </source>
</evidence>
<evidence type="ECO:0008006" key="4">
    <source>
        <dbReference type="Google" id="ProtNLM"/>
    </source>
</evidence>
<organism evidence="2 3">
    <name type="scientific">Sulfurimonas diazotrophicus</name>
    <dbReference type="NCBI Taxonomy" id="3131939"/>
    <lineage>
        <taxon>Bacteria</taxon>
        <taxon>Pseudomonadati</taxon>
        <taxon>Campylobacterota</taxon>
        <taxon>Epsilonproteobacteria</taxon>
        <taxon>Campylobacterales</taxon>
        <taxon>Sulfurimonadaceae</taxon>
        <taxon>Sulfurimonas</taxon>
    </lineage>
</organism>
<keyword evidence="3" id="KW-1185">Reference proteome</keyword>
<dbReference type="RefSeq" id="WP_231020196.1">
    <property type="nucleotide sequence ID" value="NZ_CP147920.1"/>
</dbReference>
<sequence>MKKMMMGVAAAAGITSVASAAELAATDAQFMFGASNVDAVAMTGAEMVGTQGQLLGLTILDPVLNIVGSLPLVGPIVTGLLDTVDGLLGGLLGGLPLVGSLLGGGLLG</sequence>
<evidence type="ECO:0000313" key="2">
    <source>
        <dbReference type="EMBL" id="XAU15534.1"/>
    </source>
</evidence>
<evidence type="ECO:0000256" key="1">
    <source>
        <dbReference type="SAM" id="SignalP"/>
    </source>
</evidence>
<reference evidence="2 3" key="1">
    <citation type="submission" date="2024-03" db="EMBL/GenBank/DDBJ databases">
        <title>Sulfurimonas sp. HSL3-1.</title>
        <authorList>
            <person name="Wang S."/>
        </authorList>
    </citation>
    <scope>NUCLEOTIDE SEQUENCE [LARGE SCALE GENOMIC DNA]</scope>
    <source>
        <strain evidence="2 3">HSL3-1</strain>
    </source>
</reference>
<feature type="signal peptide" evidence="1">
    <location>
        <begin position="1"/>
        <end position="20"/>
    </location>
</feature>
<accession>A0ABZ3HBA7</accession>
<feature type="chain" id="PRO_5046567794" description="Secreted protein" evidence="1">
    <location>
        <begin position="21"/>
        <end position="108"/>
    </location>
</feature>
<protein>
    <recommendedName>
        <fullName evidence="4">Secreted protein</fullName>
    </recommendedName>
</protein>
<dbReference type="EMBL" id="CP147920">
    <property type="protein sequence ID" value="XAU15534.1"/>
    <property type="molecule type" value="Genomic_DNA"/>
</dbReference>
<name>A0ABZ3HBA7_9BACT</name>
<dbReference type="Proteomes" id="UP001447842">
    <property type="component" value="Chromosome"/>
</dbReference>
<gene>
    <name evidence="2" type="ORF">WCY31_02275</name>
</gene>
<keyword evidence="1" id="KW-0732">Signal</keyword>
<proteinExistence type="predicted"/>